<feature type="transmembrane region" description="Helical" evidence="6">
    <location>
        <begin position="367"/>
        <end position="388"/>
    </location>
</feature>
<dbReference type="eggNOG" id="COG0772">
    <property type="taxonomic scope" value="Bacteria"/>
</dbReference>
<evidence type="ECO:0000313" key="7">
    <source>
        <dbReference type="EMBL" id="ABR46564.1"/>
    </source>
</evidence>
<dbReference type="InterPro" id="IPR001182">
    <property type="entry name" value="FtsW/RodA"/>
</dbReference>
<feature type="transmembrane region" description="Helical" evidence="6">
    <location>
        <begin position="56"/>
        <end position="74"/>
    </location>
</feature>
<dbReference type="STRING" id="293826.Amet_0334"/>
<protein>
    <submittedName>
        <fullName evidence="7">Cell cycle protein</fullName>
    </submittedName>
</protein>
<keyword evidence="5 6" id="KW-0472">Membrane</keyword>
<dbReference type="GO" id="GO:0015648">
    <property type="term" value="F:lipid-linked peptidoglycan transporter activity"/>
    <property type="evidence" value="ECO:0007669"/>
    <property type="project" value="TreeGrafter"/>
</dbReference>
<feature type="transmembrane region" description="Helical" evidence="6">
    <location>
        <begin position="111"/>
        <end position="130"/>
    </location>
</feature>
<dbReference type="PANTHER" id="PTHR30474">
    <property type="entry name" value="CELL CYCLE PROTEIN"/>
    <property type="match status" value="1"/>
</dbReference>
<dbReference type="PANTHER" id="PTHR30474:SF3">
    <property type="entry name" value="PEPTIDOGLYCAN GLYCOSYLTRANSFERASE RODA"/>
    <property type="match status" value="1"/>
</dbReference>
<feature type="transmembrane region" description="Helical" evidence="6">
    <location>
        <begin position="174"/>
        <end position="190"/>
    </location>
</feature>
<feature type="transmembrane region" description="Helical" evidence="6">
    <location>
        <begin position="292"/>
        <end position="315"/>
    </location>
</feature>
<evidence type="ECO:0000256" key="1">
    <source>
        <dbReference type="ARBA" id="ARBA00004141"/>
    </source>
</evidence>
<dbReference type="Proteomes" id="UP000001572">
    <property type="component" value="Chromosome"/>
</dbReference>
<evidence type="ECO:0000256" key="5">
    <source>
        <dbReference type="ARBA" id="ARBA00023136"/>
    </source>
</evidence>
<dbReference type="KEGG" id="amt:Amet_0334"/>
<evidence type="ECO:0000313" key="8">
    <source>
        <dbReference type="Proteomes" id="UP000001572"/>
    </source>
</evidence>
<feature type="transmembrane region" description="Helical" evidence="6">
    <location>
        <begin position="195"/>
        <end position="212"/>
    </location>
</feature>
<dbReference type="OrthoDB" id="9812661at2"/>
<dbReference type="GO" id="GO:0051301">
    <property type="term" value="P:cell division"/>
    <property type="evidence" value="ECO:0007669"/>
    <property type="project" value="InterPro"/>
</dbReference>
<evidence type="ECO:0000256" key="3">
    <source>
        <dbReference type="ARBA" id="ARBA00022960"/>
    </source>
</evidence>
<keyword evidence="4 6" id="KW-1133">Transmembrane helix</keyword>
<dbReference type="RefSeq" id="WP_011971472.1">
    <property type="nucleotide sequence ID" value="NC_009633.1"/>
</dbReference>
<feature type="transmembrane region" description="Helical" evidence="6">
    <location>
        <begin position="257"/>
        <end position="280"/>
    </location>
</feature>
<feature type="transmembrane region" description="Helical" evidence="6">
    <location>
        <begin position="142"/>
        <end position="162"/>
    </location>
</feature>
<dbReference type="HOGENOM" id="CLU_029243_3_0_9"/>
<sequence>MARPIHIVVLINLLLFPLLFFYGEAQDPLILAIGGGIILLTILSQFAIVKGKMGDPYIFLILSLLCSISIAMLYRLDPFYGIRQTIWYGVGLILFFLTYVFFRWVKKWDEYFYLYVIAGVGLFAATYFLGTTIKGANNWIRIGGFTFQPAEAIKLIFVFMIASYFKHTQKVKNVYVFLGIVYLHMLFLMLQRDMGMVLLFYAVFISLFYVHIEDYRLILYNTVPFGLMAVISYLTMNHVRVRFEAWLNPWQDIAGRGYQITQSLFAIAGGGFFGTGIGLGNPGVIPEVHTDFIFSAIAEELGVFGAIAMILLYFILIYRGFKIVLTINEPFRKTVALGITLLYGYQTFIIVGGVIKLIPLTGITLPFVSYGGSAFVSGFVAFGILQALSTKWKPGRGRLEIERK</sequence>
<keyword evidence="3" id="KW-0133">Cell shape</keyword>
<dbReference type="GO" id="GO:0008360">
    <property type="term" value="P:regulation of cell shape"/>
    <property type="evidence" value="ECO:0007669"/>
    <property type="project" value="UniProtKB-KW"/>
</dbReference>
<name>A6TK46_ALKMQ</name>
<dbReference type="AlphaFoldDB" id="A6TK46"/>
<evidence type="ECO:0000256" key="6">
    <source>
        <dbReference type="SAM" id="Phobius"/>
    </source>
</evidence>
<comment type="subcellular location">
    <subcellularLocation>
        <location evidence="1">Membrane</location>
        <topology evidence="1">Multi-pass membrane protein</topology>
    </subcellularLocation>
</comment>
<accession>A6TK46</accession>
<dbReference type="GO" id="GO:0032153">
    <property type="term" value="C:cell division site"/>
    <property type="evidence" value="ECO:0007669"/>
    <property type="project" value="TreeGrafter"/>
</dbReference>
<reference evidence="8" key="1">
    <citation type="journal article" date="2016" name="Genome Announc.">
        <title>Complete genome sequence of Alkaliphilus metalliredigens strain QYMF, an alkaliphilic and metal-reducing bacterium isolated from borax-contaminated leachate ponds.</title>
        <authorList>
            <person name="Hwang C."/>
            <person name="Copeland A."/>
            <person name="Lucas S."/>
            <person name="Lapidus A."/>
            <person name="Barry K."/>
            <person name="Detter J.C."/>
            <person name="Glavina Del Rio T."/>
            <person name="Hammon N."/>
            <person name="Israni S."/>
            <person name="Dalin E."/>
            <person name="Tice H."/>
            <person name="Pitluck S."/>
            <person name="Chertkov O."/>
            <person name="Brettin T."/>
            <person name="Bruce D."/>
            <person name="Han C."/>
            <person name="Schmutz J."/>
            <person name="Larimer F."/>
            <person name="Land M.L."/>
            <person name="Hauser L."/>
            <person name="Kyrpides N."/>
            <person name="Mikhailova N."/>
            <person name="Ye Q."/>
            <person name="Zhou J."/>
            <person name="Richardson P."/>
            <person name="Fields M.W."/>
        </authorList>
    </citation>
    <scope>NUCLEOTIDE SEQUENCE [LARGE SCALE GENOMIC DNA]</scope>
    <source>
        <strain evidence="8">QYMF</strain>
    </source>
</reference>
<organism evidence="7 8">
    <name type="scientific">Alkaliphilus metalliredigens (strain QYMF)</name>
    <dbReference type="NCBI Taxonomy" id="293826"/>
    <lineage>
        <taxon>Bacteria</taxon>
        <taxon>Bacillati</taxon>
        <taxon>Bacillota</taxon>
        <taxon>Clostridia</taxon>
        <taxon>Peptostreptococcales</taxon>
        <taxon>Natronincolaceae</taxon>
        <taxon>Alkaliphilus</taxon>
    </lineage>
</organism>
<keyword evidence="2 6" id="KW-0812">Transmembrane</keyword>
<gene>
    <name evidence="7" type="ordered locus">Amet_0334</name>
</gene>
<feature type="transmembrane region" description="Helical" evidence="6">
    <location>
        <begin position="86"/>
        <end position="105"/>
    </location>
</feature>
<keyword evidence="8" id="KW-1185">Reference proteome</keyword>
<dbReference type="GO" id="GO:0005886">
    <property type="term" value="C:plasma membrane"/>
    <property type="evidence" value="ECO:0007669"/>
    <property type="project" value="TreeGrafter"/>
</dbReference>
<feature type="transmembrane region" description="Helical" evidence="6">
    <location>
        <begin position="335"/>
        <end position="355"/>
    </location>
</feature>
<evidence type="ECO:0000256" key="4">
    <source>
        <dbReference type="ARBA" id="ARBA00022989"/>
    </source>
</evidence>
<proteinExistence type="predicted"/>
<feature type="transmembrane region" description="Helical" evidence="6">
    <location>
        <begin position="6"/>
        <end position="22"/>
    </location>
</feature>
<dbReference type="Pfam" id="PF01098">
    <property type="entry name" value="FTSW_RODA_SPOVE"/>
    <property type="match status" value="1"/>
</dbReference>
<evidence type="ECO:0000256" key="2">
    <source>
        <dbReference type="ARBA" id="ARBA00022692"/>
    </source>
</evidence>
<feature type="transmembrane region" description="Helical" evidence="6">
    <location>
        <begin position="29"/>
        <end position="50"/>
    </location>
</feature>
<dbReference type="EMBL" id="CP000724">
    <property type="protein sequence ID" value="ABR46564.1"/>
    <property type="molecule type" value="Genomic_DNA"/>
</dbReference>